<dbReference type="Proteomes" id="UP000727993">
    <property type="component" value="Unassembled WGS sequence"/>
</dbReference>
<dbReference type="GO" id="GO:0003700">
    <property type="term" value="F:DNA-binding transcription factor activity"/>
    <property type="evidence" value="ECO:0007669"/>
    <property type="project" value="InterPro"/>
</dbReference>
<dbReference type="PRINTS" id="PR00032">
    <property type="entry name" value="HTHARAC"/>
</dbReference>
<keyword evidence="3" id="KW-0804">Transcription</keyword>
<dbReference type="PANTHER" id="PTHR47894">
    <property type="entry name" value="HTH-TYPE TRANSCRIPTIONAL REGULATOR GADX"/>
    <property type="match status" value="1"/>
</dbReference>
<dbReference type="Pfam" id="PF12833">
    <property type="entry name" value="HTH_18"/>
    <property type="match status" value="1"/>
</dbReference>
<protein>
    <submittedName>
        <fullName evidence="5">Helix-turn-helix domain-containing protein</fullName>
    </submittedName>
</protein>
<dbReference type="Pfam" id="PF12625">
    <property type="entry name" value="Arabinose_bd"/>
    <property type="match status" value="1"/>
</dbReference>
<dbReference type="InterPro" id="IPR009057">
    <property type="entry name" value="Homeodomain-like_sf"/>
</dbReference>
<dbReference type="PANTHER" id="PTHR47894:SF1">
    <property type="entry name" value="HTH-TYPE TRANSCRIPTIONAL REGULATOR VQSM"/>
    <property type="match status" value="1"/>
</dbReference>
<proteinExistence type="predicted"/>
<dbReference type="SUPFAM" id="SSF46689">
    <property type="entry name" value="Homeodomain-like"/>
    <property type="match status" value="1"/>
</dbReference>
<dbReference type="InterPro" id="IPR018060">
    <property type="entry name" value="HTH_AraC"/>
</dbReference>
<evidence type="ECO:0000256" key="3">
    <source>
        <dbReference type="ARBA" id="ARBA00023163"/>
    </source>
</evidence>
<reference evidence="5 6" key="1">
    <citation type="submission" date="2020-10" db="EMBL/GenBank/DDBJ databases">
        <title>Connecting structure to function with the recovery of over 1000 high-quality activated sludge metagenome-assembled genomes encoding full-length rRNA genes using long-read sequencing.</title>
        <authorList>
            <person name="Singleton C.M."/>
            <person name="Petriglieri F."/>
            <person name="Kristensen J.M."/>
            <person name="Kirkegaard R.H."/>
            <person name="Michaelsen T.Y."/>
            <person name="Andersen M.H."/>
            <person name="Karst S.M."/>
            <person name="Dueholm M.S."/>
            <person name="Nielsen P.H."/>
            <person name="Albertsen M."/>
        </authorList>
    </citation>
    <scope>NUCLEOTIDE SEQUENCE [LARGE SCALE GENOMIC DNA]</scope>
    <source>
        <strain evidence="5">Lyne_18-Q3-R50-59_MAXAC.006</strain>
    </source>
</reference>
<dbReference type="SMART" id="SM00342">
    <property type="entry name" value="HTH_ARAC"/>
    <property type="match status" value="1"/>
</dbReference>
<dbReference type="GO" id="GO:0000976">
    <property type="term" value="F:transcription cis-regulatory region binding"/>
    <property type="evidence" value="ECO:0007669"/>
    <property type="project" value="TreeGrafter"/>
</dbReference>
<accession>A0A936NF04</accession>
<evidence type="ECO:0000259" key="4">
    <source>
        <dbReference type="PROSITE" id="PS01124"/>
    </source>
</evidence>
<evidence type="ECO:0000313" key="6">
    <source>
        <dbReference type="Proteomes" id="UP000727993"/>
    </source>
</evidence>
<keyword evidence="2" id="KW-0238">DNA-binding</keyword>
<dbReference type="Gene3D" id="1.10.10.60">
    <property type="entry name" value="Homeodomain-like"/>
    <property type="match status" value="1"/>
</dbReference>
<dbReference type="GO" id="GO:0005829">
    <property type="term" value="C:cytosol"/>
    <property type="evidence" value="ECO:0007669"/>
    <property type="project" value="TreeGrafter"/>
</dbReference>
<dbReference type="AlphaFoldDB" id="A0A936NF04"/>
<evidence type="ECO:0000256" key="2">
    <source>
        <dbReference type="ARBA" id="ARBA00023125"/>
    </source>
</evidence>
<organism evidence="5 6">
    <name type="scientific">Candidatus Neomicrothrix subdominans</name>
    <dbReference type="NCBI Taxonomy" id="2954438"/>
    <lineage>
        <taxon>Bacteria</taxon>
        <taxon>Bacillati</taxon>
        <taxon>Actinomycetota</taxon>
        <taxon>Acidimicrobiia</taxon>
        <taxon>Acidimicrobiales</taxon>
        <taxon>Microthrixaceae</taxon>
        <taxon>Candidatus Neomicrothrix</taxon>
    </lineage>
</organism>
<keyword evidence="1" id="KW-0805">Transcription regulation</keyword>
<feature type="domain" description="HTH araC/xylS-type" evidence="4">
    <location>
        <begin position="160"/>
        <end position="258"/>
    </location>
</feature>
<dbReference type="EMBL" id="JADJZA010000009">
    <property type="protein sequence ID" value="MBK9298419.1"/>
    <property type="molecule type" value="Genomic_DNA"/>
</dbReference>
<name>A0A936NF04_9ACTN</name>
<evidence type="ECO:0000313" key="5">
    <source>
        <dbReference type="EMBL" id="MBK9298419.1"/>
    </source>
</evidence>
<comment type="caution">
    <text evidence="5">The sequence shown here is derived from an EMBL/GenBank/DDBJ whole genome shotgun (WGS) entry which is preliminary data.</text>
</comment>
<sequence>MALGSFRLVAPRIFSASDLRTMLIRMDQATRVLTAAPRIEALLDDDTPRLTVDVHRLDDPEHIVIETLIGFIHRTIGWAIGRRVPLVVLAMPYETPPFMRYYEAAFGLLPTFGAEVAVLGFDADLLDAPLLRTPVDLEAYIGESPTNFFSIRDHGSTTADQVRRLLEQGLTGDWPTPDEIAARLSVSVHHLRRLLREEDTTVSDLRRDLMRDTAINSLVIGKESIDELSARLGFSEPSAFRRAFRRWTGMPPGAYRPR</sequence>
<gene>
    <name evidence="5" type="ORF">IPN02_16645</name>
</gene>
<dbReference type="PROSITE" id="PS01124">
    <property type="entry name" value="HTH_ARAC_FAMILY_2"/>
    <property type="match status" value="1"/>
</dbReference>
<evidence type="ECO:0000256" key="1">
    <source>
        <dbReference type="ARBA" id="ARBA00023015"/>
    </source>
</evidence>
<dbReference type="InterPro" id="IPR020449">
    <property type="entry name" value="Tscrpt_reg_AraC-type_HTH"/>
</dbReference>
<dbReference type="InterPro" id="IPR032687">
    <property type="entry name" value="AraC-type_N"/>
</dbReference>